<evidence type="ECO:0000259" key="3">
    <source>
        <dbReference type="PROSITE" id="PS51755"/>
    </source>
</evidence>
<proteinExistence type="predicted"/>
<name>A0A375IPH9_9BURK</name>
<reference evidence="4 5" key="1">
    <citation type="submission" date="2018-01" db="EMBL/GenBank/DDBJ databases">
        <authorList>
            <person name="Gaut B.S."/>
            <person name="Morton B.R."/>
            <person name="Clegg M.T."/>
            <person name="Duvall M.R."/>
        </authorList>
    </citation>
    <scope>NUCLEOTIDE SEQUENCE [LARGE SCALE GENOMIC DNA]</scope>
    <source>
        <strain evidence="4">Cupriavidus taiwanensis LMG 19425</strain>
        <plasmid evidence="5">Plasmid ii</plasmid>
    </source>
</reference>
<dbReference type="GO" id="GO:0006355">
    <property type="term" value="P:regulation of DNA-templated transcription"/>
    <property type="evidence" value="ECO:0007669"/>
    <property type="project" value="InterPro"/>
</dbReference>
<gene>
    <name evidence="4" type="ORF">CT19425_MP70168</name>
</gene>
<evidence type="ECO:0000313" key="4">
    <source>
        <dbReference type="EMBL" id="SPK76008.1"/>
    </source>
</evidence>
<dbReference type="SUPFAM" id="SSF52540">
    <property type="entry name" value="P-loop containing nucleoside triphosphate hydrolases"/>
    <property type="match status" value="1"/>
</dbReference>
<dbReference type="AlphaFoldDB" id="A0A375IPH9"/>
<dbReference type="PANTHER" id="PTHR47691:SF3">
    <property type="entry name" value="HTH-TYPE TRANSCRIPTIONAL REGULATOR RV0890C-RELATED"/>
    <property type="match status" value="1"/>
</dbReference>
<dbReference type="InterPro" id="IPR016032">
    <property type="entry name" value="Sig_transdc_resp-reg_C-effctor"/>
</dbReference>
<dbReference type="GO" id="GO:0003677">
    <property type="term" value="F:DNA binding"/>
    <property type="evidence" value="ECO:0007669"/>
    <property type="project" value="UniProtKB-UniRule"/>
</dbReference>
<dbReference type="SMART" id="SM00862">
    <property type="entry name" value="Trans_reg_C"/>
    <property type="match status" value="1"/>
</dbReference>
<feature type="DNA-binding region" description="OmpR/PhoB-type" evidence="2">
    <location>
        <begin position="1"/>
        <end position="93"/>
    </location>
</feature>
<keyword evidence="4" id="KW-0614">Plasmid</keyword>
<dbReference type="Gene3D" id="3.40.50.300">
    <property type="entry name" value="P-loop containing nucleotide triphosphate hydrolases"/>
    <property type="match status" value="1"/>
</dbReference>
<dbReference type="EMBL" id="LT991977">
    <property type="protein sequence ID" value="SPK76008.1"/>
    <property type="molecule type" value="Genomic_DNA"/>
</dbReference>
<dbReference type="GO" id="GO:0000160">
    <property type="term" value="P:phosphorelay signal transduction system"/>
    <property type="evidence" value="ECO:0007669"/>
    <property type="project" value="InterPro"/>
</dbReference>
<geneLocation type="plasmid" evidence="4">
    <name>II</name>
</geneLocation>
<evidence type="ECO:0000313" key="5">
    <source>
        <dbReference type="Proteomes" id="UP000255505"/>
    </source>
</evidence>
<dbReference type="PRINTS" id="PR00364">
    <property type="entry name" value="DISEASERSIST"/>
</dbReference>
<keyword evidence="1 2" id="KW-0238">DNA-binding</keyword>
<dbReference type="PANTHER" id="PTHR47691">
    <property type="entry name" value="REGULATOR-RELATED"/>
    <property type="match status" value="1"/>
</dbReference>
<protein>
    <submittedName>
        <fullName evidence="4">Putative Transcriptional regulator, winged helix family</fullName>
    </submittedName>
</protein>
<sequence length="917" mass="100546">MKPAQIFLHLNERRLVIDGKTVAIGGRAFDVFVVLASAEGEVVSKDELLRRVWPTTVVEEGNLHVHISSLRRALGNHRDLIQTLSGIGYRLVGGACSLSSAEAQPSAKAPVGNLPQKLSLLIGREAELASLCTLLRDQRLVTLCGPGGMGKTKLAIECARELMPQFPNGVWLCELAPVGDPCLIAGTLSRVLGLSAAGPIDMAERVVEGLLHSQALIVLDNCEHVIHAVANLVERVLRVAPGVRFLLTTREPVRVEGEYVFNIPALSTAPESIAKKDACSFAATRLFVMRMEALGYRAGDSDAEVSAIVRTCRALDGMPLAIELAASRAAALGPSVVVESLHERLGWQDGSKRSPMPRHQTLRATLDWSYQLLHEDEQSALRRLGVFAGSFTLEGAAIVIGDLVASRSSAAEIVSRLMEKSLVVRVPDDGVNRYQLLETTRAYVSELLANKEELARARLAHVDYLLGILAEARQEHGHIPQNKWVDKYVVFVDDVRLALDWSFECASYYRIGTELADAAIHFMFEFSLIEECRKRVDKAIQVKELMKDGNDPMEMRLRAAWAATMTFIEGPSSLTGAAWKIVLKLSRQFGQADFEARALWGMWSSKLYAGNADAAIALANEFLSVAVSRDDLPNILMGSRIVGVSMHYAGMHVEAAERLHYVLRTYVHRLHRSQTAGYQVDQAVVANAVLSRVEWMQGNIQNASVRSEQALSDAVSGRHVMSLCYVLVEAAIPIAMARQDFGSVEAHLDRLFRETRRHGLRVWDAWGRCFEAEMALVQGASRKAALAMRPALADLQRTGFTAHFPYFQGCLGLALAMEGANEEGGMIAKEAYEQVSEYGAAWCKSELQRVLARTMSEDPQGAEVNLRQAVSCAESQGAWYWWSRCIADLASVLARNGRGDESDALLTLAARSKSLPG</sequence>
<dbReference type="CDD" id="cd00383">
    <property type="entry name" value="trans_reg_C"/>
    <property type="match status" value="1"/>
</dbReference>
<dbReference type="InterPro" id="IPR036388">
    <property type="entry name" value="WH-like_DNA-bd_sf"/>
</dbReference>
<dbReference type="Pfam" id="PF00486">
    <property type="entry name" value="Trans_reg_C"/>
    <property type="match status" value="1"/>
</dbReference>
<dbReference type="InterPro" id="IPR001867">
    <property type="entry name" value="OmpR/PhoB-type_DNA-bd"/>
</dbReference>
<feature type="domain" description="OmpR/PhoB-type" evidence="3">
    <location>
        <begin position="1"/>
        <end position="93"/>
    </location>
</feature>
<evidence type="ECO:0000256" key="1">
    <source>
        <dbReference type="ARBA" id="ARBA00023125"/>
    </source>
</evidence>
<organism evidence="4 5">
    <name type="scientific">Cupriavidus taiwanensis</name>
    <dbReference type="NCBI Taxonomy" id="164546"/>
    <lineage>
        <taxon>Bacteria</taxon>
        <taxon>Pseudomonadati</taxon>
        <taxon>Pseudomonadota</taxon>
        <taxon>Betaproteobacteria</taxon>
        <taxon>Burkholderiales</taxon>
        <taxon>Burkholderiaceae</taxon>
        <taxon>Cupriavidus</taxon>
    </lineage>
</organism>
<dbReference type="InterPro" id="IPR027417">
    <property type="entry name" value="P-loop_NTPase"/>
</dbReference>
<dbReference type="PROSITE" id="PS51755">
    <property type="entry name" value="OMPR_PHOB"/>
    <property type="match status" value="1"/>
</dbReference>
<dbReference type="InterPro" id="IPR058852">
    <property type="entry name" value="HTH_77"/>
</dbReference>
<dbReference type="Pfam" id="PF25872">
    <property type="entry name" value="HTH_77"/>
    <property type="match status" value="1"/>
</dbReference>
<dbReference type="RefSeq" id="WP_115665616.1">
    <property type="nucleotide sequence ID" value="NZ_LT991977.1"/>
</dbReference>
<evidence type="ECO:0000256" key="2">
    <source>
        <dbReference type="PROSITE-ProRule" id="PRU01091"/>
    </source>
</evidence>
<dbReference type="Gene3D" id="1.10.10.10">
    <property type="entry name" value="Winged helix-like DNA-binding domain superfamily/Winged helix DNA-binding domain"/>
    <property type="match status" value="1"/>
</dbReference>
<dbReference type="Proteomes" id="UP000255505">
    <property type="component" value="Plasmid II"/>
</dbReference>
<dbReference type="SUPFAM" id="SSF46894">
    <property type="entry name" value="C-terminal effector domain of the bipartite response regulators"/>
    <property type="match status" value="1"/>
</dbReference>
<accession>A0A375IPH9</accession>